<evidence type="ECO:0000313" key="2">
    <source>
        <dbReference type="Proteomes" id="UP000279386"/>
    </source>
</evidence>
<sequence>MTLLFFWRNNMKSHELAKLLLSQPNLEIYHYDAESDLHYQNFDNRLMVTPSGIFTTVKPTSVSENVLTPYETPLLGHVQIFFKDGTITPKLEGSHIQTVLSLEYGLVFNIPYEKPIVLLGKNQSTQFSNQHAVCYTSDDIDFISVLTEYDPNTWHETWENMSYDEAIECGKNLAKMLFPPKKELSQEQNESFSKDFPDSEFNVKVSPSMIDKIEK</sequence>
<reference evidence="1 2" key="1">
    <citation type="submission" date="2016-07" db="EMBL/GenBank/DDBJ databases">
        <authorList>
            <person name="Millard A."/>
        </authorList>
    </citation>
    <scope>NUCLEOTIDE SEQUENCE [LARGE SCALE GENOMIC DNA]</scope>
</reference>
<gene>
    <name evidence="1" type="ORF">PSLUR01_00417</name>
</gene>
<name>A0A1C3S708_9CAUD</name>
<protein>
    <submittedName>
        <fullName evidence="1">Uncharacterized protein</fullName>
    </submittedName>
</protein>
<dbReference type="EMBL" id="LT603033">
    <property type="protein sequence ID" value="SCA80394.1"/>
    <property type="molecule type" value="Genomic_DNA"/>
</dbReference>
<organism evidence="1 2">
    <name type="scientific">Escherichia phage vB_Eco_slurp01</name>
    <dbReference type="NCBI Taxonomy" id="1874688"/>
    <lineage>
        <taxon>Viruses</taxon>
        <taxon>Duplodnaviria</taxon>
        <taxon>Heunggongvirae</taxon>
        <taxon>Uroviricota</taxon>
        <taxon>Caudoviricetes</taxon>
        <taxon>Asteriusvirus</taxon>
        <taxon>Asteriusvirus PBECO4</taxon>
    </lineage>
</organism>
<evidence type="ECO:0000313" key="1">
    <source>
        <dbReference type="EMBL" id="SCA80394.1"/>
    </source>
</evidence>
<dbReference type="Proteomes" id="UP000279386">
    <property type="component" value="Segment"/>
</dbReference>
<accession>A0A1C3S708</accession>
<proteinExistence type="predicted"/>